<dbReference type="STRING" id="406817.XNC1_4324"/>
<evidence type="ECO:0000313" key="2">
    <source>
        <dbReference type="Proteomes" id="UP000008075"/>
    </source>
</evidence>
<gene>
    <name evidence="1" type="ordered locus">XNC1_4324</name>
</gene>
<dbReference type="Gene3D" id="3.40.50.2300">
    <property type="match status" value="2"/>
</dbReference>
<dbReference type="EMBL" id="FN667742">
    <property type="protein sequence ID" value="CBJ92346.1"/>
    <property type="molecule type" value="Genomic_DNA"/>
</dbReference>
<keyword evidence="1" id="KW-0813">Transport</keyword>
<proteinExistence type="predicted"/>
<evidence type="ECO:0000313" key="1">
    <source>
        <dbReference type="EMBL" id="CBJ92346.1"/>
    </source>
</evidence>
<sequence length="77" mass="8513">MSALAAALSLACVSWAYQIVFSLWDVVKQGKIAIHIGHVEISLNSVQGSRYEAQGNGIVVMPERVIFTKDNINQYDF</sequence>
<keyword evidence="1" id="KW-0762">Sugar transport</keyword>
<dbReference type="KEGG" id="xne:XNC1_4324"/>
<dbReference type="HOGENOM" id="CLU_198453_0_0_6"/>
<organism evidence="1 2">
    <name type="scientific">Xenorhabdus nematophila (strain ATCC 19061 / DSM 3370 / CCUG 14189 / LMG 1036 / NCIMB 9965 / AN6)</name>
    <dbReference type="NCBI Taxonomy" id="406817"/>
    <lineage>
        <taxon>Bacteria</taxon>
        <taxon>Pseudomonadati</taxon>
        <taxon>Pseudomonadota</taxon>
        <taxon>Gammaproteobacteria</taxon>
        <taxon>Enterobacterales</taxon>
        <taxon>Morganellaceae</taxon>
        <taxon>Xenorhabdus</taxon>
    </lineage>
</organism>
<reference evidence="1 2" key="1">
    <citation type="journal article" date="2011" name="PLoS ONE">
        <title>The entomopathogenic bacterial endosymbionts xenorhabdus and photorhabdus: convergent lifestyles from divergent genomes.</title>
        <authorList>
            <person name="Chaston J.M."/>
            <person name="Suen G."/>
            <person name="Tucker S.L."/>
            <person name="Andersen A.W."/>
            <person name="Bhasin A."/>
            <person name="Bode E."/>
            <person name="Bode H.B."/>
            <person name="Brachmann A.O."/>
            <person name="Cowles C.E."/>
            <person name="Cowles K.N."/>
            <person name="Darby C."/>
            <person name="de Leon L."/>
            <person name="Drace K."/>
            <person name="Du Z."/>
            <person name="Givaudan A."/>
            <person name="Herbert Tran E.E."/>
            <person name="Jewell K.A."/>
            <person name="Knack J.J."/>
            <person name="Krasomil-Osterfeld K.C."/>
            <person name="Kukor R."/>
            <person name="Lanois A."/>
            <person name="Latreille P."/>
            <person name="Leimgruber N.K."/>
            <person name="Lipke C.M."/>
            <person name="Liu R."/>
            <person name="Lu X."/>
            <person name="Martens E.C."/>
            <person name="Marri P.R."/>
            <person name="Medigue C."/>
            <person name="Menard M.L."/>
            <person name="Miller N.M."/>
            <person name="Morales-Soto N."/>
            <person name="Norton S."/>
            <person name="Ogier J.C."/>
            <person name="Orchard S.S."/>
            <person name="Park D."/>
            <person name="Park Y."/>
            <person name="Qurollo B.A."/>
            <person name="Sugar D.R."/>
            <person name="Richards G.R."/>
            <person name="Rouy Z."/>
            <person name="Slominski B."/>
            <person name="Slominski K."/>
            <person name="Snyder H."/>
            <person name="Tjaden B.C."/>
            <person name="van der Hoeven R."/>
            <person name="Welch R.D."/>
            <person name="Wheeler C."/>
            <person name="Xiang B."/>
            <person name="Barbazuk B."/>
            <person name="Gaudriault S."/>
            <person name="Goodner B."/>
            <person name="Slater S.C."/>
            <person name="Forst S."/>
            <person name="Goldman B.S."/>
            <person name="Goodrich-Blair H."/>
        </authorList>
    </citation>
    <scope>NUCLEOTIDE SEQUENCE [LARGE SCALE GENOMIC DNA]</scope>
    <source>
        <strain evidence="2">ATCC 19061 / DSM 3370 / CCUG 14189 / LMG 1036 / NCIMB 9965 / AN6</strain>
    </source>
</reference>
<name>D3VE95_XENNA</name>
<dbReference type="Proteomes" id="UP000008075">
    <property type="component" value="Chromosome"/>
</dbReference>
<accession>D3VE95</accession>
<protein>
    <submittedName>
        <fullName evidence="1">Sugar transport protein with periplasmic binding protein domain (ABC superfamily, peri_bind)</fullName>
    </submittedName>
</protein>
<dbReference type="AlphaFoldDB" id="D3VE95"/>
<dbReference type="eggNOG" id="COG1879">
    <property type="taxonomic scope" value="Bacteria"/>
</dbReference>
<keyword evidence="2" id="KW-1185">Reference proteome</keyword>